<dbReference type="InterPro" id="IPR036388">
    <property type="entry name" value="WH-like_DNA-bd_sf"/>
</dbReference>
<name>A0A938X9Z5_9FIRM</name>
<dbReference type="AlphaFoldDB" id="A0A938X9Z5"/>
<comment type="caution">
    <text evidence="2">The sequence shown here is derived from an EMBL/GenBank/DDBJ whole genome shotgun (WGS) entry which is preliminary data.</text>
</comment>
<dbReference type="EMBL" id="JACJKY010000061">
    <property type="protein sequence ID" value="MBM6922057.1"/>
    <property type="molecule type" value="Genomic_DNA"/>
</dbReference>
<evidence type="ECO:0000313" key="2">
    <source>
        <dbReference type="EMBL" id="MBM6922057.1"/>
    </source>
</evidence>
<proteinExistence type="predicted"/>
<accession>A0A938X9Z5</accession>
<dbReference type="SUPFAM" id="SSF46785">
    <property type="entry name" value="Winged helix' DNA-binding domain"/>
    <property type="match status" value="1"/>
</dbReference>
<feature type="non-terminal residue" evidence="2">
    <location>
        <position position="1"/>
    </location>
</feature>
<dbReference type="Gene3D" id="1.10.10.10">
    <property type="entry name" value="Winged helix-like DNA-binding domain superfamily/Winged helix DNA-binding domain"/>
    <property type="match status" value="1"/>
</dbReference>
<dbReference type="Proteomes" id="UP000774750">
    <property type="component" value="Unassembled WGS sequence"/>
</dbReference>
<keyword evidence="3" id="KW-1185">Reference proteome</keyword>
<reference evidence="2" key="2">
    <citation type="journal article" date="2021" name="Sci. Rep.">
        <title>The distribution of antibiotic resistance genes in chicken gut microbiota commensals.</title>
        <authorList>
            <person name="Juricova H."/>
            <person name="Matiasovicova J."/>
            <person name="Kubasova T."/>
            <person name="Cejkova D."/>
            <person name="Rychlik I."/>
        </authorList>
    </citation>
    <scope>NUCLEOTIDE SEQUENCE</scope>
    <source>
        <strain evidence="2">An559</strain>
    </source>
</reference>
<sequence>NTIAKDLSLSRSTVKRAVKDLEKAGLIRKEPHYRENGSATSNRYYLL</sequence>
<reference evidence="2" key="1">
    <citation type="submission" date="2020-08" db="EMBL/GenBank/DDBJ databases">
        <authorList>
            <person name="Cejkova D."/>
            <person name="Kubasova T."/>
            <person name="Jahodarova E."/>
            <person name="Rychlik I."/>
        </authorList>
    </citation>
    <scope>NUCLEOTIDE SEQUENCE</scope>
    <source>
        <strain evidence="2">An559</strain>
    </source>
</reference>
<protein>
    <submittedName>
        <fullName evidence="2">MarR family transcriptional regulator</fullName>
    </submittedName>
</protein>
<evidence type="ECO:0000313" key="3">
    <source>
        <dbReference type="Proteomes" id="UP000774750"/>
    </source>
</evidence>
<organism evidence="2 3">
    <name type="scientific">Merdimmobilis hominis</name>
    <dbReference type="NCBI Taxonomy" id="2897707"/>
    <lineage>
        <taxon>Bacteria</taxon>
        <taxon>Bacillati</taxon>
        <taxon>Bacillota</taxon>
        <taxon>Clostridia</taxon>
        <taxon>Eubacteriales</taxon>
        <taxon>Oscillospiraceae</taxon>
        <taxon>Merdimmobilis</taxon>
    </lineage>
</organism>
<gene>
    <name evidence="1" type="ORF">H6A12_11015</name>
    <name evidence="2" type="ORF">H6A12_13025</name>
</gene>
<dbReference type="Pfam" id="PF13730">
    <property type="entry name" value="HTH_36"/>
    <property type="match status" value="1"/>
</dbReference>
<dbReference type="EMBL" id="JACJKY010000023">
    <property type="protein sequence ID" value="MBM6921680.1"/>
    <property type="molecule type" value="Genomic_DNA"/>
</dbReference>
<dbReference type="InterPro" id="IPR036390">
    <property type="entry name" value="WH_DNA-bd_sf"/>
</dbReference>
<evidence type="ECO:0000313" key="1">
    <source>
        <dbReference type="EMBL" id="MBM6921680.1"/>
    </source>
</evidence>